<evidence type="ECO:0000256" key="1">
    <source>
        <dbReference type="SAM" id="MobiDB-lite"/>
    </source>
</evidence>
<dbReference type="RefSeq" id="WP_311704415.1">
    <property type="nucleotide sequence ID" value="NZ_JAVREL010000005.1"/>
</dbReference>
<keyword evidence="3" id="KW-1185">Reference proteome</keyword>
<protein>
    <submittedName>
        <fullName evidence="2">Uncharacterized protein</fullName>
    </submittedName>
</protein>
<gene>
    <name evidence="2" type="ORF">RM590_11750</name>
</gene>
<name>A0ABU2MRQ6_9ACTN</name>
<feature type="compositionally biased region" description="Pro residues" evidence="1">
    <location>
        <begin position="15"/>
        <end position="25"/>
    </location>
</feature>
<reference evidence="3" key="1">
    <citation type="submission" date="2023-07" db="EMBL/GenBank/DDBJ databases">
        <title>30 novel species of actinomycetes from the DSMZ collection.</title>
        <authorList>
            <person name="Nouioui I."/>
        </authorList>
    </citation>
    <scope>NUCLEOTIDE SEQUENCE [LARGE SCALE GENOMIC DNA]</scope>
    <source>
        <strain evidence="3">DSM 44938</strain>
    </source>
</reference>
<evidence type="ECO:0000313" key="2">
    <source>
        <dbReference type="EMBL" id="MDT0343284.1"/>
    </source>
</evidence>
<accession>A0ABU2MRQ6</accession>
<organism evidence="2 3">
    <name type="scientific">Streptomyces litchfieldiae</name>
    <dbReference type="NCBI Taxonomy" id="3075543"/>
    <lineage>
        <taxon>Bacteria</taxon>
        <taxon>Bacillati</taxon>
        <taxon>Actinomycetota</taxon>
        <taxon>Actinomycetes</taxon>
        <taxon>Kitasatosporales</taxon>
        <taxon>Streptomycetaceae</taxon>
        <taxon>Streptomyces</taxon>
    </lineage>
</organism>
<comment type="caution">
    <text evidence="2">The sequence shown here is derived from an EMBL/GenBank/DDBJ whole genome shotgun (WGS) entry which is preliminary data.</text>
</comment>
<sequence>MAGQEGGKHEGPKAPLVPMPLPTPHPDGNTPAGGGTHRKDDKK</sequence>
<feature type="compositionally biased region" description="Basic and acidic residues" evidence="1">
    <location>
        <begin position="1"/>
        <end position="12"/>
    </location>
</feature>
<proteinExistence type="predicted"/>
<dbReference type="Proteomes" id="UP001183246">
    <property type="component" value="Unassembled WGS sequence"/>
</dbReference>
<evidence type="ECO:0000313" key="3">
    <source>
        <dbReference type="Proteomes" id="UP001183246"/>
    </source>
</evidence>
<dbReference type="EMBL" id="JAVREL010000005">
    <property type="protein sequence ID" value="MDT0343284.1"/>
    <property type="molecule type" value="Genomic_DNA"/>
</dbReference>
<feature type="region of interest" description="Disordered" evidence="1">
    <location>
        <begin position="1"/>
        <end position="43"/>
    </location>
</feature>